<evidence type="ECO:0000256" key="10">
    <source>
        <dbReference type="SAM" id="SignalP"/>
    </source>
</evidence>
<gene>
    <name evidence="12" type="ORF">JR347_06405</name>
</gene>
<feature type="signal peptide" evidence="10">
    <location>
        <begin position="1"/>
        <end position="27"/>
    </location>
</feature>
<evidence type="ECO:0000256" key="9">
    <source>
        <dbReference type="ARBA" id="ARBA00023136"/>
    </source>
</evidence>
<evidence type="ECO:0000313" key="13">
    <source>
        <dbReference type="Proteomes" id="UP000662783"/>
    </source>
</evidence>
<dbReference type="Proteomes" id="UP000662783">
    <property type="component" value="Chromosome"/>
</dbReference>
<keyword evidence="13" id="KW-1185">Reference proteome</keyword>
<dbReference type="RefSeq" id="WP_205723222.1">
    <property type="nucleotide sequence ID" value="NZ_CP070608.1"/>
</dbReference>
<keyword evidence="9" id="KW-0472">Membrane</keyword>
<dbReference type="AlphaFoldDB" id="A0A974WJ40"/>
<dbReference type="GO" id="GO:0098797">
    <property type="term" value="C:plasma membrane protein complex"/>
    <property type="evidence" value="ECO:0007669"/>
    <property type="project" value="TreeGrafter"/>
</dbReference>
<evidence type="ECO:0000256" key="6">
    <source>
        <dbReference type="ARBA" id="ARBA00022692"/>
    </source>
</evidence>
<keyword evidence="4" id="KW-1003">Cell membrane</keyword>
<dbReference type="GO" id="GO:0055085">
    <property type="term" value="P:transmembrane transport"/>
    <property type="evidence" value="ECO:0007669"/>
    <property type="project" value="InterPro"/>
</dbReference>
<evidence type="ECO:0000259" key="11">
    <source>
        <dbReference type="PROSITE" id="PS52015"/>
    </source>
</evidence>
<evidence type="ECO:0000256" key="2">
    <source>
        <dbReference type="ARBA" id="ARBA00006555"/>
    </source>
</evidence>
<dbReference type="SUPFAM" id="SSF74653">
    <property type="entry name" value="TolA/TonB C-terminal domain"/>
    <property type="match status" value="1"/>
</dbReference>
<evidence type="ECO:0000256" key="1">
    <source>
        <dbReference type="ARBA" id="ARBA00004383"/>
    </source>
</evidence>
<dbReference type="InterPro" id="IPR006260">
    <property type="entry name" value="TonB/TolA_C"/>
</dbReference>
<evidence type="ECO:0000256" key="7">
    <source>
        <dbReference type="ARBA" id="ARBA00022927"/>
    </source>
</evidence>
<protein>
    <submittedName>
        <fullName evidence="12">Energy transducer TonB</fullName>
    </submittedName>
</protein>
<dbReference type="Pfam" id="PF03544">
    <property type="entry name" value="TonB_C"/>
    <property type="match status" value="1"/>
</dbReference>
<dbReference type="InterPro" id="IPR037682">
    <property type="entry name" value="TonB_C"/>
</dbReference>
<keyword evidence="8" id="KW-1133">Transmembrane helix</keyword>
<dbReference type="KEGG" id="fuv:JR347_06405"/>
<keyword evidence="10" id="KW-0732">Signal</keyword>
<evidence type="ECO:0000256" key="8">
    <source>
        <dbReference type="ARBA" id="ARBA00022989"/>
    </source>
</evidence>
<comment type="similarity">
    <text evidence="2">Belongs to the TonB family.</text>
</comment>
<dbReference type="Gene3D" id="3.30.1150.10">
    <property type="match status" value="1"/>
</dbReference>
<keyword evidence="7" id="KW-0653">Protein transport</keyword>
<dbReference type="EMBL" id="CP070608">
    <property type="protein sequence ID" value="QSE98708.1"/>
    <property type="molecule type" value="Genomic_DNA"/>
</dbReference>
<dbReference type="InterPro" id="IPR051045">
    <property type="entry name" value="TonB-dependent_transducer"/>
</dbReference>
<proteinExistence type="inferred from homology"/>
<keyword evidence="6" id="KW-0812">Transmembrane</keyword>
<dbReference type="PANTHER" id="PTHR33446:SF2">
    <property type="entry name" value="PROTEIN TONB"/>
    <property type="match status" value="1"/>
</dbReference>
<sequence length="230" mass="26375">MKTKFKHIFLTSLLLVGPMVLPHTTIAQNDDKSYQEIEETQNDIEKLYVEVHRIIDEYPEATYSYVYDDGTVTEVVIDGIPNNRDRKQLEVYLIDLEEMKDDINNTPNRVGVYYAAETEPKPKIGMEKFYNELHSNLTYPEDAKELAVEGTVYVKFIVDRTGNVENVIASEDLEAPGEWVVKAMKKEAIKAVKETSGEWKPAEIADIPVAQWVVLPVQFKIENPYYTPVL</sequence>
<comment type="subcellular location">
    <subcellularLocation>
        <location evidence="1">Cell inner membrane</location>
        <topology evidence="1">Single-pass membrane protein</topology>
        <orientation evidence="1">Periplasmic side</orientation>
    </subcellularLocation>
</comment>
<dbReference type="GO" id="GO:0031992">
    <property type="term" value="F:energy transducer activity"/>
    <property type="evidence" value="ECO:0007669"/>
    <property type="project" value="TreeGrafter"/>
</dbReference>
<keyword evidence="3" id="KW-0813">Transport</keyword>
<organism evidence="12 13">
    <name type="scientific">Fulvivirga lutea</name>
    <dbReference type="NCBI Taxonomy" id="2810512"/>
    <lineage>
        <taxon>Bacteria</taxon>
        <taxon>Pseudomonadati</taxon>
        <taxon>Bacteroidota</taxon>
        <taxon>Cytophagia</taxon>
        <taxon>Cytophagales</taxon>
        <taxon>Fulvivirgaceae</taxon>
        <taxon>Fulvivirga</taxon>
    </lineage>
</organism>
<keyword evidence="5" id="KW-0997">Cell inner membrane</keyword>
<dbReference type="PROSITE" id="PS52015">
    <property type="entry name" value="TONB_CTD"/>
    <property type="match status" value="1"/>
</dbReference>
<name>A0A974WJ40_9BACT</name>
<reference evidence="12" key="1">
    <citation type="submission" date="2021-02" db="EMBL/GenBank/DDBJ databases">
        <title>Fulvivirga sp. S481 isolated from sea water.</title>
        <authorList>
            <person name="Bae S.S."/>
            <person name="Baek K."/>
        </authorList>
    </citation>
    <scope>NUCLEOTIDE SEQUENCE</scope>
    <source>
        <strain evidence="12">S481</strain>
    </source>
</reference>
<feature type="chain" id="PRO_5038000890" evidence="10">
    <location>
        <begin position="28"/>
        <end position="230"/>
    </location>
</feature>
<evidence type="ECO:0000256" key="5">
    <source>
        <dbReference type="ARBA" id="ARBA00022519"/>
    </source>
</evidence>
<dbReference type="PANTHER" id="PTHR33446">
    <property type="entry name" value="PROTEIN TONB-RELATED"/>
    <property type="match status" value="1"/>
</dbReference>
<dbReference type="GO" id="GO:0015031">
    <property type="term" value="P:protein transport"/>
    <property type="evidence" value="ECO:0007669"/>
    <property type="project" value="UniProtKB-KW"/>
</dbReference>
<evidence type="ECO:0000313" key="12">
    <source>
        <dbReference type="EMBL" id="QSE98708.1"/>
    </source>
</evidence>
<accession>A0A974WJ40</accession>
<dbReference type="NCBIfam" id="TIGR01352">
    <property type="entry name" value="tonB_Cterm"/>
    <property type="match status" value="1"/>
</dbReference>
<feature type="domain" description="TonB C-terminal" evidence="11">
    <location>
        <begin position="124"/>
        <end position="228"/>
    </location>
</feature>
<evidence type="ECO:0000256" key="4">
    <source>
        <dbReference type="ARBA" id="ARBA00022475"/>
    </source>
</evidence>
<evidence type="ECO:0000256" key="3">
    <source>
        <dbReference type="ARBA" id="ARBA00022448"/>
    </source>
</evidence>